<evidence type="ECO:0000313" key="5">
    <source>
        <dbReference type="Proteomes" id="UP000606463"/>
    </source>
</evidence>
<dbReference type="SUPFAM" id="SSF116726">
    <property type="entry name" value="TrkA C-terminal domain-like"/>
    <property type="match status" value="1"/>
</dbReference>
<dbReference type="InterPro" id="IPR006037">
    <property type="entry name" value="RCK_C"/>
</dbReference>
<reference evidence="4" key="1">
    <citation type="journal article" date="2020" name="ISME J.">
        <title>Gammaproteobacteria mediating utilization of methyl-, sulfur- and petroleum organic compounds in deep ocean hydrothermal plumes.</title>
        <authorList>
            <person name="Zhou Z."/>
            <person name="Liu Y."/>
            <person name="Pan J."/>
            <person name="Cron B.R."/>
            <person name="Toner B.M."/>
            <person name="Anantharaman K."/>
            <person name="Breier J.A."/>
            <person name="Dick G.J."/>
            <person name="Li M."/>
        </authorList>
    </citation>
    <scope>NUCLEOTIDE SEQUENCE</scope>
    <source>
        <strain evidence="4">SZUA-1501</strain>
    </source>
</reference>
<feature type="domain" description="RCK C-terminal" evidence="3">
    <location>
        <begin position="145"/>
        <end position="226"/>
    </location>
</feature>
<proteinExistence type="predicted"/>
<dbReference type="InterPro" id="IPR050721">
    <property type="entry name" value="Trk_Ktr_HKT_K-transport"/>
</dbReference>
<name>A0A9D0YQ81_AQUAO</name>
<organism evidence="4 5">
    <name type="scientific">Aquifex aeolicus</name>
    <dbReference type="NCBI Taxonomy" id="63363"/>
    <lineage>
        <taxon>Bacteria</taxon>
        <taxon>Pseudomonadati</taxon>
        <taxon>Aquificota</taxon>
        <taxon>Aquificia</taxon>
        <taxon>Aquificales</taxon>
        <taxon>Aquificaceae</taxon>
        <taxon>Aquifex</taxon>
    </lineage>
</organism>
<dbReference type="Proteomes" id="UP000606463">
    <property type="component" value="Unassembled WGS sequence"/>
</dbReference>
<dbReference type="GO" id="GO:0008324">
    <property type="term" value="F:monoatomic cation transmembrane transporter activity"/>
    <property type="evidence" value="ECO:0007669"/>
    <property type="project" value="InterPro"/>
</dbReference>
<keyword evidence="1" id="KW-0813">Transport</keyword>
<dbReference type="PANTHER" id="PTHR43833:SF5">
    <property type="entry name" value="TRK SYSTEM POTASSIUM UPTAKE PROTEIN TRKA"/>
    <property type="match status" value="1"/>
</dbReference>
<dbReference type="SUPFAM" id="SSF52402">
    <property type="entry name" value="Adenine nucleotide alpha hydrolases-like"/>
    <property type="match status" value="1"/>
</dbReference>
<gene>
    <name evidence="4" type="ORF">EYH37_05325</name>
</gene>
<dbReference type="SUPFAM" id="SSF51735">
    <property type="entry name" value="NAD(P)-binding Rossmann-fold domains"/>
    <property type="match status" value="1"/>
</dbReference>
<sequence length="486" mass="55825">MKILLIGLGKFGTAIAEKLLSYGHEIVAVESNPLVVENFLKLLREKGLKENLIKICVGDATSLLVWEYLDLGEFDLVISSLRSSSFNKTVCEIIRDIYKNYDLPVLVFTFDNSYESFFSNYNCKVFFLPDIAATFVEGFTLKNIVKPIGIGLGKNEVLEAVVSLKSPYVRVPIYPNRLRHWRLGLVYRGDKIILPRKRILLKAGDRVLILGEDPRVVLEVAKAMALGQPQFPLSFGENLLAVLKKGELYYLREYYYIWKHSRIKNIILFSDIKDKTPLKWEIKDDNFLKALILENPARYGIITDKKLQGYFSAGLVSAPYRRRGFLLLHNYNLRKLFAQETPFLIPRLSFPYRKILVSLNCENPQGMIEQVFELFQLLDGEKLTFVVITLPSLLLPEKEKLKVEKALSLVEDYIKLYGLRSKVEIIRREGNPKREILKLLEKHDLLVVGFLPRKVGLFEPYTPYLLAKSSRKSVLGIPTEKAEEVT</sequence>
<dbReference type="InterPro" id="IPR003148">
    <property type="entry name" value="RCK_N"/>
</dbReference>
<dbReference type="Gene3D" id="3.30.70.1450">
    <property type="entry name" value="Regulator of K+ conductance, C-terminal domain"/>
    <property type="match status" value="1"/>
</dbReference>
<dbReference type="PANTHER" id="PTHR43833">
    <property type="entry name" value="POTASSIUM CHANNEL PROTEIN 2-RELATED-RELATED"/>
    <property type="match status" value="1"/>
</dbReference>
<dbReference type="InterPro" id="IPR036291">
    <property type="entry name" value="NAD(P)-bd_dom_sf"/>
</dbReference>
<dbReference type="Gene3D" id="3.40.50.720">
    <property type="entry name" value="NAD(P)-binding Rossmann-like Domain"/>
    <property type="match status" value="1"/>
</dbReference>
<evidence type="ECO:0000313" key="4">
    <source>
        <dbReference type="EMBL" id="HIP98761.1"/>
    </source>
</evidence>
<dbReference type="GO" id="GO:0006813">
    <property type="term" value="P:potassium ion transport"/>
    <property type="evidence" value="ECO:0007669"/>
    <property type="project" value="InterPro"/>
</dbReference>
<accession>A0A9D0YQ81</accession>
<dbReference type="EMBL" id="DQVE01000055">
    <property type="protein sequence ID" value="HIP98761.1"/>
    <property type="molecule type" value="Genomic_DNA"/>
</dbReference>
<dbReference type="AlphaFoldDB" id="A0A9D0YQ81"/>
<keyword evidence="2" id="KW-0406">Ion transport</keyword>
<evidence type="ECO:0000256" key="2">
    <source>
        <dbReference type="ARBA" id="ARBA00023065"/>
    </source>
</evidence>
<dbReference type="Pfam" id="PF02254">
    <property type="entry name" value="TrkA_N"/>
    <property type="match status" value="1"/>
</dbReference>
<protein>
    <recommendedName>
        <fullName evidence="3">RCK C-terminal domain-containing protein</fullName>
    </recommendedName>
</protein>
<dbReference type="PROSITE" id="PS51202">
    <property type="entry name" value="RCK_C"/>
    <property type="match status" value="1"/>
</dbReference>
<dbReference type="InterPro" id="IPR036721">
    <property type="entry name" value="RCK_C_sf"/>
</dbReference>
<comment type="caution">
    <text evidence="4">The sequence shown here is derived from an EMBL/GenBank/DDBJ whole genome shotgun (WGS) entry which is preliminary data.</text>
</comment>
<evidence type="ECO:0000256" key="1">
    <source>
        <dbReference type="ARBA" id="ARBA00022448"/>
    </source>
</evidence>
<evidence type="ECO:0000259" key="3">
    <source>
        <dbReference type="PROSITE" id="PS51202"/>
    </source>
</evidence>